<protein>
    <submittedName>
        <fullName evidence="7">Membrane protein</fullName>
    </submittedName>
</protein>
<evidence type="ECO:0000313" key="8">
    <source>
        <dbReference type="Proteomes" id="UP000294508"/>
    </source>
</evidence>
<feature type="transmembrane region" description="Helical" evidence="6">
    <location>
        <begin position="214"/>
        <end position="230"/>
    </location>
</feature>
<dbReference type="Pfam" id="PF03631">
    <property type="entry name" value="Virul_fac_BrkB"/>
    <property type="match status" value="1"/>
</dbReference>
<feature type="transmembrane region" description="Helical" evidence="6">
    <location>
        <begin position="140"/>
        <end position="161"/>
    </location>
</feature>
<dbReference type="GO" id="GO:0005886">
    <property type="term" value="C:plasma membrane"/>
    <property type="evidence" value="ECO:0007669"/>
    <property type="project" value="UniProtKB-SubCell"/>
</dbReference>
<keyword evidence="8" id="KW-1185">Reference proteome</keyword>
<comment type="subcellular location">
    <subcellularLocation>
        <location evidence="1">Cell membrane</location>
        <topology evidence="1">Multi-pass membrane protein</topology>
    </subcellularLocation>
</comment>
<evidence type="ECO:0000256" key="1">
    <source>
        <dbReference type="ARBA" id="ARBA00004651"/>
    </source>
</evidence>
<keyword evidence="5 6" id="KW-0472">Membrane</keyword>
<dbReference type="AlphaFoldDB" id="A0A4R2HQS8"/>
<dbReference type="InterPro" id="IPR017039">
    <property type="entry name" value="Virul_fac_BrkB"/>
</dbReference>
<feature type="transmembrane region" description="Helical" evidence="6">
    <location>
        <begin position="181"/>
        <end position="202"/>
    </location>
</feature>
<dbReference type="OrthoDB" id="4127374at2"/>
<keyword evidence="2" id="KW-1003">Cell membrane</keyword>
<accession>A0A4R2HQS8</accession>
<dbReference type="Proteomes" id="UP000294508">
    <property type="component" value="Unassembled WGS sequence"/>
</dbReference>
<gene>
    <name evidence="7" type="ORF">EV652_103585</name>
</gene>
<evidence type="ECO:0000256" key="3">
    <source>
        <dbReference type="ARBA" id="ARBA00022692"/>
    </source>
</evidence>
<evidence type="ECO:0000313" key="7">
    <source>
        <dbReference type="EMBL" id="TCO33583.1"/>
    </source>
</evidence>
<reference evidence="7 8" key="1">
    <citation type="journal article" date="2015" name="Stand. Genomic Sci.">
        <title>Genomic Encyclopedia of Bacterial and Archaeal Type Strains, Phase III: the genomes of soil and plant-associated and newly described type strains.</title>
        <authorList>
            <person name="Whitman W.B."/>
            <person name="Woyke T."/>
            <person name="Klenk H.P."/>
            <person name="Zhou Y."/>
            <person name="Lilburn T.G."/>
            <person name="Beck B.J."/>
            <person name="De Vos P."/>
            <person name="Vandamme P."/>
            <person name="Eisen J.A."/>
            <person name="Garrity G."/>
            <person name="Hugenholtz P."/>
            <person name="Kyrpides N.C."/>
        </authorList>
    </citation>
    <scope>NUCLEOTIDE SEQUENCE [LARGE SCALE GENOMIC DNA]</scope>
    <source>
        <strain evidence="7 8">VKM Ac-2572</strain>
    </source>
</reference>
<keyword evidence="3 6" id="KW-0812">Transmembrane</keyword>
<organism evidence="7 8">
    <name type="scientific">Kribbella steppae</name>
    <dbReference type="NCBI Taxonomy" id="2512223"/>
    <lineage>
        <taxon>Bacteria</taxon>
        <taxon>Bacillati</taxon>
        <taxon>Actinomycetota</taxon>
        <taxon>Actinomycetes</taxon>
        <taxon>Propionibacteriales</taxon>
        <taxon>Kribbellaceae</taxon>
        <taxon>Kribbella</taxon>
    </lineage>
</organism>
<dbReference type="PANTHER" id="PTHR30213:SF1">
    <property type="entry name" value="INNER MEMBRANE PROTEIN YHJD"/>
    <property type="match status" value="1"/>
</dbReference>
<keyword evidence="4 6" id="KW-1133">Transmembrane helix</keyword>
<proteinExistence type="predicted"/>
<evidence type="ECO:0000256" key="6">
    <source>
        <dbReference type="SAM" id="Phobius"/>
    </source>
</evidence>
<feature type="transmembrane region" description="Helical" evidence="6">
    <location>
        <begin position="242"/>
        <end position="263"/>
    </location>
</feature>
<evidence type="ECO:0000256" key="2">
    <source>
        <dbReference type="ARBA" id="ARBA00022475"/>
    </source>
</evidence>
<name>A0A4R2HQS8_9ACTN</name>
<dbReference type="EMBL" id="SLWN01000003">
    <property type="protein sequence ID" value="TCO33583.1"/>
    <property type="molecule type" value="Genomic_DNA"/>
</dbReference>
<dbReference type="PANTHER" id="PTHR30213">
    <property type="entry name" value="INNER MEMBRANE PROTEIN YHJD"/>
    <property type="match status" value="1"/>
</dbReference>
<sequence length="352" mass="37065">MGIIQRGKAIWARVNRTQLGRAWKRYGDRRGNRLAGATSFFGFLSVFPLIVLAAAVVGSLLGEDAIETLKESLEQNLPVIGERIDLDALVAHAGTIGLIAGVSLLFTGLGWIDALRASIRSMHELDDEPGNIVLLKLTDLGALVGLGVIGLIATGAASILAGLSERIVDWADLEGTWLASWGIEFCSVVVGIGAGAVMFLYLQTVLPRIILPRKVALIAALAGGILYYLAQKLGNAYVDHVLGTNAAYGALALPLALLVWIYLMTRAIMLIAAWAKEATLDARATEEAAAVPPPPEPVEEPLLPGPPGKRFKVVPVPQKKADTVAVAAGALLGVTASALAVQLAKVARSVRR</sequence>
<evidence type="ECO:0000256" key="5">
    <source>
        <dbReference type="ARBA" id="ARBA00023136"/>
    </source>
</evidence>
<comment type="caution">
    <text evidence="7">The sequence shown here is derived from an EMBL/GenBank/DDBJ whole genome shotgun (WGS) entry which is preliminary data.</text>
</comment>
<feature type="transmembrane region" description="Helical" evidence="6">
    <location>
        <begin position="34"/>
        <end position="61"/>
    </location>
</feature>
<evidence type="ECO:0000256" key="4">
    <source>
        <dbReference type="ARBA" id="ARBA00022989"/>
    </source>
</evidence>
<feature type="transmembrane region" description="Helical" evidence="6">
    <location>
        <begin position="89"/>
        <end position="112"/>
    </location>
</feature>
<dbReference type="RefSeq" id="WP_132209026.1">
    <property type="nucleotide sequence ID" value="NZ_SLWN01000003.1"/>
</dbReference>